<sequence length="786" mass="85234">MTDRVLLDPSTVMEVETAAGDVFPGSSATFTMLIDDPSPAVEWYRNMFIGRDHVHYVASDDEALGGVVIFSVMMTAVQKIGVQYRIIVWSVKSIVRKVIEAPAPMSFPDLLTAVDPHLGAHRKLFAKLDRAHVTSPSAQNTLLKLENDEPKLRIKIGVLFAKQGQTEETAMYQNEHGSPAFEEFLDLLGDRVRLKGFTGYSAQLDTSHDGSGTHSVHRSKFAGYEIMFHVSTLLQYDPTDEQRIQRKRFIGNDIVMIVFMDGDTTYNIECMASQYTRVVFVVQPIDHPELGPAYAVAAGTMKGLRAFGPPVYSVYPRSEAFIETLLAKCINGEKATMASTEFVIRDRRTRKGYLDIFHADYANPKALRKKQLRKDNSLELIPVYTQDLAASTASAAQAFTLELAMDAFPHPISAVETHGDSLLFGTPEGLYISAIGSLECHKVVNMPSISQIVVSPTTDSLLVRTNKLIVALSLSAVLAGDSPGVAVVPARNPSAVDVATIGETTFIAAVQCSAAGASATDGSYSLEVFHAASGDITLAKSVPLRGAPTALAIVPSLRGALIGLDLDFVFVPFTNYFSMPVCTLATTKPMRTRLLKLPDDAIAGAGAADRASLDSAAVARLLAADALTPSAAHGVFPLADSGETLLCYDTFGVVLKSDLQLDRNRIFEWVSPPVHYFVASNALLVVVYRTFSEVYSLRNGSCIESHLVTSPAEYFCRGNSLYLPSWEPLTSTCSLYRLLPKPSPFLAASAGNAPPPLARAYSRFPAQQSRPTPRSAIATRCRMLTS</sequence>
<dbReference type="PANTHER" id="PTHR15711">
    <property type="entry name" value="RAP GTPASE-ACTIVATING PROTEIN"/>
    <property type="match status" value="1"/>
</dbReference>
<evidence type="ECO:0000313" key="5">
    <source>
        <dbReference type="Proteomes" id="UP000054408"/>
    </source>
</evidence>
<dbReference type="PROSITE" id="PS50085">
    <property type="entry name" value="RAPGAP"/>
    <property type="match status" value="1"/>
</dbReference>
<dbReference type="Proteomes" id="UP000054408">
    <property type="component" value="Unassembled WGS sequence"/>
</dbReference>
<feature type="domain" description="CNH" evidence="3">
    <location>
        <begin position="409"/>
        <end position="722"/>
    </location>
</feature>
<evidence type="ECO:0000259" key="2">
    <source>
        <dbReference type="PROSITE" id="PS50085"/>
    </source>
</evidence>
<evidence type="ECO:0000256" key="1">
    <source>
        <dbReference type="ARBA" id="ARBA00022468"/>
    </source>
</evidence>
<dbReference type="InterPro" id="IPR050989">
    <property type="entry name" value="Rap1_Ran_GAP"/>
</dbReference>
<dbReference type="Gene3D" id="3.40.50.11210">
    <property type="entry name" value="Rap/Ran-GAP"/>
    <property type="match status" value="1"/>
</dbReference>
<evidence type="ECO:0008006" key="6">
    <source>
        <dbReference type="Google" id="ProtNLM"/>
    </source>
</evidence>
<evidence type="ECO:0000313" key="4">
    <source>
        <dbReference type="EMBL" id="KNC49648.1"/>
    </source>
</evidence>
<proteinExistence type="predicted"/>
<dbReference type="Pfam" id="PF02145">
    <property type="entry name" value="Rap_GAP"/>
    <property type="match status" value="1"/>
</dbReference>
<dbReference type="GO" id="GO:0005737">
    <property type="term" value="C:cytoplasm"/>
    <property type="evidence" value="ECO:0007669"/>
    <property type="project" value="TreeGrafter"/>
</dbReference>
<dbReference type="eggNOG" id="KOG3686">
    <property type="taxonomic scope" value="Eukaryota"/>
</dbReference>
<dbReference type="GO" id="GO:0005096">
    <property type="term" value="F:GTPase activator activity"/>
    <property type="evidence" value="ECO:0007669"/>
    <property type="project" value="UniProtKB-KW"/>
</dbReference>
<dbReference type="SUPFAM" id="SSF111347">
    <property type="entry name" value="Rap/Ran-GAP"/>
    <property type="match status" value="1"/>
</dbReference>
<dbReference type="InterPro" id="IPR000331">
    <property type="entry name" value="Rap/Ran_GAP_dom"/>
</dbReference>
<name>A0A0L0DEA2_THETB</name>
<dbReference type="GeneID" id="25565049"/>
<dbReference type="STRING" id="461836.A0A0L0DEA2"/>
<dbReference type="PANTHER" id="PTHR15711:SF22">
    <property type="entry name" value="RAP-GAP DOMAIN-CONTAINING PROTEIN"/>
    <property type="match status" value="1"/>
</dbReference>
<accession>A0A0L0DEA2</accession>
<evidence type="ECO:0000259" key="3">
    <source>
        <dbReference type="PROSITE" id="PS50219"/>
    </source>
</evidence>
<dbReference type="PROSITE" id="PS50219">
    <property type="entry name" value="CNH"/>
    <property type="match status" value="1"/>
</dbReference>
<organism evidence="4 5">
    <name type="scientific">Thecamonas trahens ATCC 50062</name>
    <dbReference type="NCBI Taxonomy" id="461836"/>
    <lineage>
        <taxon>Eukaryota</taxon>
        <taxon>Apusozoa</taxon>
        <taxon>Apusomonadida</taxon>
        <taxon>Apusomonadidae</taxon>
        <taxon>Thecamonas</taxon>
    </lineage>
</organism>
<dbReference type="InterPro" id="IPR001180">
    <property type="entry name" value="CNH_dom"/>
</dbReference>
<dbReference type="RefSeq" id="XP_013757749.1">
    <property type="nucleotide sequence ID" value="XM_013902295.1"/>
</dbReference>
<reference evidence="4 5" key="1">
    <citation type="submission" date="2010-05" db="EMBL/GenBank/DDBJ databases">
        <title>The Genome Sequence of Thecamonas trahens ATCC 50062.</title>
        <authorList>
            <consortium name="The Broad Institute Genome Sequencing Platform"/>
            <person name="Russ C."/>
            <person name="Cuomo C."/>
            <person name="Shea T."/>
            <person name="Young S.K."/>
            <person name="Zeng Q."/>
            <person name="Koehrsen M."/>
            <person name="Haas B."/>
            <person name="Borodovsky M."/>
            <person name="Guigo R."/>
            <person name="Alvarado L."/>
            <person name="Berlin A."/>
            <person name="Bochicchio J."/>
            <person name="Borenstein D."/>
            <person name="Chapman S."/>
            <person name="Chen Z."/>
            <person name="Freedman E."/>
            <person name="Gellesch M."/>
            <person name="Goldberg J."/>
            <person name="Griggs A."/>
            <person name="Gujja S."/>
            <person name="Heilman E."/>
            <person name="Heiman D."/>
            <person name="Hepburn T."/>
            <person name="Howarth C."/>
            <person name="Jen D."/>
            <person name="Larson L."/>
            <person name="Mehta T."/>
            <person name="Park D."/>
            <person name="Pearson M."/>
            <person name="Roberts A."/>
            <person name="Saif S."/>
            <person name="Shenoy N."/>
            <person name="Sisk P."/>
            <person name="Stolte C."/>
            <person name="Sykes S."/>
            <person name="Thomson T."/>
            <person name="Walk T."/>
            <person name="White J."/>
            <person name="Yandava C."/>
            <person name="Burger G."/>
            <person name="Gray M.W."/>
            <person name="Holland P.W.H."/>
            <person name="King N."/>
            <person name="Lang F.B.F."/>
            <person name="Roger A.J."/>
            <person name="Ruiz-Trillo I."/>
            <person name="Lander E."/>
            <person name="Nusbaum C."/>
        </authorList>
    </citation>
    <scope>NUCLEOTIDE SEQUENCE [LARGE SCALE GENOMIC DNA]</scope>
    <source>
        <strain evidence="4 5">ATCC 50062</strain>
    </source>
</reference>
<dbReference type="OrthoDB" id="2499658at2759"/>
<dbReference type="Pfam" id="PF00780">
    <property type="entry name" value="CNH"/>
    <property type="match status" value="1"/>
</dbReference>
<keyword evidence="5" id="KW-1185">Reference proteome</keyword>
<feature type="domain" description="Rap-GAP" evidence="2">
    <location>
        <begin position="142"/>
        <end position="357"/>
    </location>
</feature>
<dbReference type="InterPro" id="IPR035974">
    <property type="entry name" value="Rap/Ran-GAP_sf"/>
</dbReference>
<gene>
    <name evidence="4" type="ORF">AMSG_05699</name>
</gene>
<dbReference type="GO" id="GO:0051056">
    <property type="term" value="P:regulation of small GTPase mediated signal transduction"/>
    <property type="evidence" value="ECO:0007669"/>
    <property type="project" value="InterPro"/>
</dbReference>
<keyword evidence="1" id="KW-0343">GTPase activation</keyword>
<dbReference type="EMBL" id="GL349456">
    <property type="protein sequence ID" value="KNC49648.1"/>
    <property type="molecule type" value="Genomic_DNA"/>
</dbReference>
<dbReference type="AlphaFoldDB" id="A0A0L0DEA2"/>
<protein>
    <recommendedName>
        <fullName evidence="6">Rap-GAP domain-containing protein</fullName>
    </recommendedName>
</protein>